<dbReference type="Proteomes" id="UP000182975">
    <property type="component" value="Unassembled WGS sequence"/>
</dbReference>
<dbReference type="Pfam" id="PF07463">
    <property type="entry name" value="NUMOD4"/>
    <property type="match status" value="1"/>
</dbReference>
<dbReference type="SUPFAM" id="SSF54060">
    <property type="entry name" value="His-Me finger endonucleases"/>
    <property type="match status" value="1"/>
</dbReference>
<dbReference type="InterPro" id="IPR003615">
    <property type="entry name" value="HNH_nuc"/>
</dbReference>
<dbReference type="SMART" id="SM00507">
    <property type="entry name" value="HNHc"/>
    <property type="match status" value="1"/>
</dbReference>
<gene>
    <name evidence="2" type="ORF">SAMN02910314_00357</name>
</gene>
<accession>A0A1H8PXJ4</accession>
<dbReference type="Pfam" id="PF13392">
    <property type="entry name" value="HNH_3"/>
    <property type="match status" value="1"/>
</dbReference>
<feature type="domain" description="HNH nuclease" evidence="1">
    <location>
        <begin position="59"/>
        <end position="107"/>
    </location>
</feature>
<keyword evidence="3" id="KW-1185">Reference proteome</keyword>
<evidence type="ECO:0000313" key="3">
    <source>
        <dbReference type="Proteomes" id="UP000182975"/>
    </source>
</evidence>
<sequence length="171" mass="19291">MGERWKWAPGYEGLYLVSDQGHVMSAPHECGGRAYAGVELSPSRCANGYMRVFLSRDGAVSNVLVHRLVAEAFIPFHAEGVEVNHINGNKADNRLVNLEWVTHRENVAHAWRNLPRRAHDRHIGRKLDAETARRIRAATGTYAQIGSEFGITPTMVGYIKQGKRWRMEDVD</sequence>
<proteinExistence type="predicted"/>
<dbReference type="Gene3D" id="3.90.75.20">
    <property type="match status" value="1"/>
</dbReference>
<reference evidence="3" key="1">
    <citation type="submission" date="2016-10" db="EMBL/GenBank/DDBJ databases">
        <authorList>
            <person name="Varghese N."/>
        </authorList>
    </citation>
    <scope>NUCLEOTIDE SEQUENCE [LARGE SCALE GENOMIC DNA]</scope>
    <source>
        <strain evidence="3">DSM 21843</strain>
    </source>
</reference>
<evidence type="ECO:0000259" key="1">
    <source>
        <dbReference type="SMART" id="SM00507"/>
    </source>
</evidence>
<dbReference type="OrthoDB" id="6631788at2"/>
<dbReference type="AlphaFoldDB" id="A0A1H8PXJ4"/>
<evidence type="ECO:0000313" key="2">
    <source>
        <dbReference type="EMBL" id="SEO46732.1"/>
    </source>
</evidence>
<name>A0A1H8PXJ4_9ACTN</name>
<dbReference type="GO" id="GO:0016788">
    <property type="term" value="F:hydrolase activity, acting on ester bonds"/>
    <property type="evidence" value="ECO:0007669"/>
    <property type="project" value="InterPro"/>
</dbReference>
<dbReference type="RefSeq" id="WP_066660189.1">
    <property type="nucleotide sequence ID" value="NZ_CP011402.1"/>
</dbReference>
<organism evidence="2 3">
    <name type="scientific">Denitrobacterium detoxificans</name>
    <dbReference type="NCBI Taxonomy" id="79604"/>
    <lineage>
        <taxon>Bacteria</taxon>
        <taxon>Bacillati</taxon>
        <taxon>Actinomycetota</taxon>
        <taxon>Coriobacteriia</taxon>
        <taxon>Eggerthellales</taxon>
        <taxon>Eggerthellaceae</taxon>
        <taxon>Denitrobacterium</taxon>
    </lineage>
</organism>
<protein>
    <submittedName>
        <fullName evidence="2">NUMOD4 motif-containing protein</fullName>
    </submittedName>
</protein>
<dbReference type="InterPro" id="IPR044925">
    <property type="entry name" value="His-Me_finger_sf"/>
</dbReference>
<dbReference type="EMBL" id="FOEC01000001">
    <property type="protein sequence ID" value="SEO46732.1"/>
    <property type="molecule type" value="Genomic_DNA"/>
</dbReference>
<dbReference type="InterPro" id="IPR010902">
    <property type="entry name" value="NUMOD4"/>
</dbReference>